<protein>
    <submittedName>
        <fullName evidence="1">Uncharacterized protein</fullName>
    </submittedName>
</protein>
<evidence type="ECO:0000313" key="2">
    <source>
        <dbReference type="Proteomes" id="UP000000653"/>
    </source>
</evidence>
<organism evidence="1 2">
    <name type="scientific">Pseudomonas aeruginosa (strain UCBPP-PA14)</name>
    <dbReference type="NCBI Taxonomy" id="208963"/>
    <lineage>
        <taxon>Bacteria</taxon>
        <taxon>Pseudomonadati</taxon>
        <taxon>Pseudomonadota</taxon>
        <taxon>Gammaproteobacteria</taxon>
        <taxon>Pseudomonadales</taxon>
        <taxon>Pseudomonadaceae</taxon>
        <taxon>Pseudomonas</taxon>
    </lineage>
</organism>
<dbReference type="Proteomes" id="UP000000653">
    <property type="component" value="Chromosome"/>
</dbReference>
<reference evidence="1 2" key="1">
    <citation type="journal article" date="2006" name="Genome Biol.">
        <title>Genomic analysis reveals that Pseudomonas aeruginosa virulence is combinatorial.</title>
        <authorList>
            <person name="Lee D.G."/>
            <person name="Urbach J.M."/>
            <person name="Wu G."/>
            <person name="Liberati N.T."/>
            <person name="Feinbaum R.L."/>
            <person name="Miyata S."/>
            <person name="Diggins L.T."/>
            <person name="He J."/>
            <person name="Saucier M."/>
            <person name="Deziel E."/>
            <person name="Friedman L."/>
            <person name="Li L."/>
            <person name="Grills G."/>
            <person name="Montgomery K."/>
            <person name="Kucherlapati R."/>
            <person name="Rahme L.G."/>
            <person name="Ausubel F.M."/>
        </authorList>
    </citation>
    <scope>NUCLEOTIDE SEQUENCE [LARGE SCALE GENOMIC DNA]</scope>
    <source>
        <strain evidence="1 2">UCBPP-PA14</strain>
    </source>
</reference>
<accession>A0A0H2ZFC8</accession>
<gene>
    <name evidence="1" type="ordered locus">PA14_13970</name>
</gene>
<dbReference type="EMBL" id="CP000438">
    <property type="protein sequence ID" value="ABJ13133.1"/>
    <property type="molecule type" value="Genomic_DNA"/>
</dbReference>
<dbReference type="KEGG" id="pau:PA14_13970"/>
<sequence>MTDGGGGLTLIASELAIHAVGLQSITAGSRSLRLTLIPVIRRSRCPSFPMKQMTFADAEYAGKRKQRRVCNGGMAAARCSRRLKTQK</sequence>
<evidence type="ECO:0000313" key="1">
    <source>
        <dbReference type="EMBL" id="ABJ13133.1"/>
    </source>
</evidence>
<name>A0A0H2ZFC8_PSEAB</name>
<dbReference type="AlphaFoldDB" id="A0A0H2ZFC8"/>
<proteinExistence type="predicted"/>
<dbReference type="HOGENOM" id="CLU_2480879_0_0_6"/>